<dbReference type="Proteomes" id="UP000470771">
    <property type="component" value="Unassembled WGS sequence"/>
</dbReference>
<evidence type="ECO:0000313" key="9">
    <source>
        <dbReference type="Proteomes" id="UP000470771"/>
    </source>
</evidence>
<dbReference type="Gene3D" id="2.40.160.50">
    <property type="entry name" value="membrane protein fhac: a member of the omp85/tpsb transporter family"/>
    <property type="match status" value="1"/>
</dbReference>
<evidence type="ECO:0000259" key="6">
    <source>
        <dbReference type="Pfam" id="PF01103"/>
    </source>
</evidence>
<dbReference type="Gene3D" id="3.10.20.310">
    <property type="entry name" value="membrane protein fhac"/>
    <property type="match status" value="2"/>
</dbReference>
<name>A0A6N9NGL4_9FLAO</name>
<evidence type="ECO:0000256" key="4">
    <source>
        <dbReference type="ARBA" id="ARBA00023136"/>
    </source>
</evidence>
<reference evidence="8 9" key="1">
    <citation type="submission" date="2019-12" db="EMBL/GenBank/DDBJ databases">
        <authorList>
            <person name="Zhao J."/>
        </authorList>
    </citation>
    <scope>NUCLEOTIDE SEQUENCE [LARGE SCALE GENOMIC DNA]</scope>
    <source>
        <strain evidence="8 9">S-15</strain>
    </source>
</reference>
<dbReference type="AlphaFoldDB" id="A0A6N9NGL4"/>
<keyword evidence="4" id="KW-0472">Membrane</keyword>
<dbReference type="InterPro" id="IPR000184">
    <property type="entry name" value="Bac_surfAg_D15"/>
</dbReference>
<evidence type="ECO:0000256" key="3">
    <source>
        <dbReference type="ARBA" id="ARBA00022729"/>
    </source>
</evidence>
<protein>
    <submittedName>
        <fullName evidence="8">BamA/TamA family outer membrane protein</fullName>
    </submittedName>
</protein>
<evidence type="ECO:0000256" key="2">
    <source>
        <dbReference type="ARBA" id="ARBA00022692"/>
    </source>
</evidence>
<dbReference type="Pfam" id="PF01103">
    <property type="entry name" value="Omp85"/>
    <property type="match status" value="1"/>
</dbReference>
<feature type="domain" description="Bacterial surface antigen (D15)" evidence="6">
    <location>
        <begin position="425"/>
        <end position="740"/>
    </location>
</feature>
<keyword evidence="2" id="KW-0812">Transmembrane</keyword>
<sequence>MNACKSTRHLNENELLVSKVKVKVTNDALDKEAMFGLVKQKPNRRLLGIFPLYLGIYNLYYDKAESRIKDAIGEAPVIYDSLLTKKTTNQLKLYLNNRGFYDSQVSYTTDIKKKKIKVEYKIDEGVPYKIKDLNYSITDKTIYYHVTQDSSNLLIKPGKRFDVDLLQEERNRLTRLIRNEGYFYFSKEYIYFEADTNQNKASLQLGIKDVEKKTYEDEVYYEPHEKFTINNVFVRLNYDNQLTYQIASDTLYEKNIYFIDEGSFKFKPKAIARSIFIRKGELYQLKNQDLTYRNLSALRAFNFISIRFEKDFENPNSLNCFINLSPRKAKSFTIEAEGTNSGGNLGISGNVGFQNANAFKGAETFSVRLKGGLEAQQVLDNESNSNITSGLPFNTVEFGPEVNLDIPRFLLPISADQFSARTNPKTTINMSYNFQQRPDYTRRISKIYLAYSWNETAEKTHIIQPIDVSYIKLDKSLNFQNRLDAINNPFIQNSYRDHFITATKYSFIFNNQDYTKKRNAHFFRGNIELAGNILNGINRLSNQPKNESETFDFLGIRYAQYVKSDIDLRIYRNYRFTSLVYRFAAGIGLPYGNIDVMPFEKSFFAGGANGIRAWQARELGPGSLPNTEENQVDQIGNVNLEANVEYRFDITKIIEGAAFVDAGNIWEYKQGDPRPSTEFKFNKLWDDIAIGVGAGIRLDFTFFILRFDAATPFKDPGAPKDQTYDVRIKETNFNIGIGYPF</sequence>
<dbReference type="RefSeq" id="WP_160632749.1">
    <property type="nucleotide sequence ID" value="NZ_WWNE01000006.1"/>
</dbReference>
<proteinExistence type="predicted"/>
<gene>
    <name evidence="8" type="ORF">GQN54_06635</name>
</gene>
<dbReference type="InterPro" id="IPR039910">
    <property type="entry name" value="D15-like"/>
</dbReference>
<keyword evidence="5" id="KW-0998">Cell outer membrane</keyword>
<comment type="caution">
    <text evidence="8">The sequence shown here is derived from an EMBL/GenBank/DDBJ whole genome shotgun (WGS) entry which is preliminary data.</text>
</comment>
<accession>A0A6N9NGL4</accession>
<dbReference type="EMBL" id="WWNE01000006">
    <property type="protein sequence ID" value="NBG65788.1"/>
    <property type="molecule type" value="Genomic_DNA"/>
</dbReference>
<feature type="domain" description="POTRA" evidence="7">
    <location>
        <begin position="77"/>
        <end position="125"/>
    </location>
</feature>
<dbReference type="Pfam" id="PF07244">
    <property type="entry name" value="POTRA"/>
    <property type="match status" value="1"/>
</dbReference>
<organism evidence="8 9">
    <name type="scientific">Acidiluteibacter ferrifornacis</name>
    <dbReference type="NCBI Taxonomy" id="2692424"/>
    <lineage>
        <taxon>Bacteria</taxon>
        <taxon>Pseudomonadati</taxon>
        <taxon>Bacteroidota</taxon>
        <taxon>Flavobacteriia</taxon>
        <taxon>Flavobacteriales</taxon>
        <taxon>Cryomorphaceae</taxon>
        <taxon>Acidiluteibacter</taxon>
    </lineage>
</organism>
<evidence type="ECO:0000259" key="7">
    <source>
        <dbReference type="Pfam" id="PF07244"/>
    </source>
</evidence>
<evidence type="ECO:0000313" key="8">
    <source>
        <dbReference type="EMBL" id="NBG65788.1"/>
    </source>
</evidence>
<dbReference type="GO" id="GO:0019867">
    <property type="term" value="C:outer membrane"/>
    <property type="evidence" value="ECO:0007669"/>
    <property type="project" value="InterPro"/>
</dbReference>
<keyword evidence="9" id="KW-1185">Reference proteome</keyword>
<dbReference type="InterPro" id="IPR010827">
    <property type="entry name" value="BamA/TamA_POTRA"/>
</dbReference>
<dbReference type="PANTHER" id="PTHR12815">
    <property type="entry name" value="SORTING AND ASSEMBLY MACHINERY SAMM50 PROTEIN FAMILY MEMBER"/>
    <property type="match status" value="1"/>
</dbReference>
<dbReference type="PANTHER" id="PTHR12815:SF47">
    <property type="entry name" value="TRANSLOCATION AND ASSEMBLY MODULE SUBUNIT TAMA"/>
    <property type="match status" value="1"/>
</dbReference>
<comment type="subcellular location">
    <subcellularLocation>
        <location evidence="1">Membrane</location>
    </subcellularLocation>
</comment>
<keyword evidence="3" id="KW-0732">Signal</keyword>
<evidence type="ECO:0000256" key="5">
    <source>
        <dbReference type="ARBA" id="ARBA00023237"/>
    </source>
</evidence>
<evidence type="ECO:0000256" key="1">
    <source>
        <dbReference type="ARBA" id="ARBA00004370"/>
    </source>
</evidence>